<reference evidence="2" key="1">
    <citation type="journal article" date="2023" name="Mol. Ecol. Resour.">
        <title>Chromosome-level genome assembly of a triploid poplar Populus alba 'Berolinensis'.</title>
        <authorList>
            <person name="Chen S."/>
            <person name="Yu Y."/>
            <person name="Wang X."/>
            <person name="Wang S."/>
            <person name="Zhang T."/>
            <person name="Zhou Y."/>
            <person name="He R."/>
            <person name="Meng N."/>
            <person name="Wang Y."/>
            <person name="Liu W."/>
            <person name="Liu Z."/>
            <person name="Liu J."/>
            <person name="Guo Q."/>
            <person name="Huang H."/>
            <person name="Sederoff R.R."/>
            <person name="Wang G."/>
            <person name="Qu G."/>
            <person name="Chen S."/>
        </authorList>
    </citation>
    <scope>NUCLEOTIDE SEQUENCE</scope>
    <source>
        <strain evidence="2">SC-2020</strain>
    </source>
</reference>
<dbReference type="PANTHER" id="PTHR31286:SF99">
    <property type="entry name" value="DUF4283 DOMAIN-CONTAINING PROTEIN"/>
    <property type="match status" value="1"/>
</dbReference>
<evidence type="ECO:0000313" key="3">
    <source>
        <dbReference type="Proteomes" id="UP001164929"/>
    </source>
</evidence>
<feature type="region of interest" description="Disordered" evidence="1">
    <location>
        <begin position="100"/>
        <end position="177"/>
    </location>
</feature>
<feature type="compositionally biased region" description="Basic residues" evidence="1">
    <location>
        <begin position="238"/>
        <end position="253"/>
    </location>
</feature>
<feature type="compositionally biased region" description="Polar residues" evidence="1">
    <location>
        <begin position="129"/>
        <end position="142"/>
    </location>
</feature>
<evidence type="ECO:0000256" key="1">
    <source>
        <dbReference type="SAM" id="MobiDB-lite"/>
    </source>
</evidence>
<protein>
    <submittedName>
        <fullName evidence="2">Uncharacterized protein</fullName>
    </submittedName>
</protein>
<sequence>MVGRPLSCDELTYNCTRLDYARLCVEVDAAMPFVHSFEIESPLSIAPITVTVDYEWKPPSCPQCKVFGHSCKAKPPTPLVADIGNLPTTLPVTSANIQDTTASKTPLPTPTPAPPQPTPITEQPHLAASPSNIDPTKPMQTQSPPPHTKLLQQPNTEPLAPTDMEDCNSSQESGNEPLDIQHHHLSTLHANICLKSKMDSLRSTSESSFAGKEISDVASTSFTNADPVQSPVPSPTTTKKKKGGRKKKEARGH</sequence>
<evidence type="ECO:0000313" key="2">
    <source>
        <dbReference type="EMBL" id="KAJ6999123.1"/>
    </source>
</evidence>
<proteinExistence type="predicted"/>
<accession>A0AAD6W4K4</accession>
<feature type="compositionally biased region" description="Pro residues" evidence="1">
    <location>
        <begin position="107"/>
        <end position="118"/>
    </location>
</feature>
<gene>
    <name evidence="2" type="ORF">NC653_015071</name>
</gene>
<dbReference type="Proteomes" id="UP001164929">
    <property type="component" value="Chromosome 5"/>
</dbReference>
<comment type="caution">
    <text evidence="2">The sequence shown here is derived from an EMBL/GenBank/DDBJ whole genome shotgun (WGS) entry which is preliminary data.</text>
</comment>
<dbReference type="PANTHER" id="PTHR31286">
    <property type="entry name" value="GLYCINE-RICH CELL WALL STRUCTURAL PROTEIN 1.8-LIKE"/>
    <property type="match status" value="1"/>
</dbReference>
<dbReference type="EMBL" id="JAQIZT010000005">
    <property type="protein sequence ID" value="KAJ6999123.1"/>
    <property type="molecule type" value="Genomic_DNA"/>
</dbReference>
<organism evidence="2 3">
    <name type="scientific">Populus alba x Populus x berolinensis</name>
    <dbReference type="NCBI Taxonomy" id="444605"/>
    <lineage>
        <taxon>Eukaryota</taxon>
        <taxon>Viridiplantae</taxon>
        <taxon>Streptophyta</taxon>
        <taxon>Embryophyta</taxon>
        <taxon>Tracheophyta</taxon>
        <taxon>Spermatophyta</taxon>
        <taxon>Magnoliopsida</taxon>
        <taxon>eudicotyledons</taxon>
        <taxon>Gunneridae</taxon>
        <taxon>Pentapetalae</taxon>
        <taxon>rosids</taxon>
        <taxon>fabids</taxon>
        <taxon>Malpighiales</taxon>
        <taxon>Salicaceae</taxon>
        <taxon>Saliceae</taxon>
        <taxon>Populus</taxon>
    </lineage>
</organism>
<dbReference type="AlphaFoldDB" id="A0AAD6W4K4"/>
<name>A0AAD6W4K4_9ROSI</name>
<dbReference type="InterPro" id="IPR040256">
    <property type="entry name" value="At4g02000-like"/>
</dbReference>
<keyword evidence="3" id="KW-1185">Reference proteome</keyword>
<feature type="region of interest" description="Disordered" evidence="1">
    <location>
        <begin position="220"/>
        <end position="253"/>
    </location>
</feature>